<keyword evidence="1" id="KW-1133">Transmembrane helix</keyword>
<reference evidence="2 3" key="1">
    <citation type="submission" date="2019-02" db="EMBL/GenBank/DDBJ databases">
        <title>Deep-cultivation of Planctomycetes and their phenomic and genomic characterization uncovers novel biology.</title>
        <authorList>
            <person name="Wiegand S."/>
            <person name="Jogler M."/>
            <person name="Boedeker C."/>
            <person name="Pinto D."/>
            <person name="Vollmers J."/>
            <person name="Rivas-Marin E."/>
            <person name="Kohn T."/>
            <person name="Peeters S.H."/>
            <person name="Heuer A."/>
            <person name="Rast P."/>
            <person name="Oberbeckmann S."/>
            <person name="Bunk B."/>
            <person name="Jeske O."/>
            <person name="Meyerdierks A."/>
            <person name="Storesund J.E."/>
            <person name="Kallscheuer N."/>
            <person name="Luecker S."/>
            <person name="Lage O.M."/>
            <person name="Pohl T."/>
            <person name="Merkel B.J."/>
            <person name="Hornburger P."/>
            <person name="Mueller R.-W."/>
            <person name="Bruemmer F."/>
            <person name="Labrenz M."/>
            <person name="Spormann A.M."/>
            <person name="Op den Camp H."/>
            <person name="Overmann J."/>
            <person name="Amann R."/>
            <person name="Jetten M.S.M."/>
            <person name="Mascher T."/>
            <person name="Medema M.H."/>
            <person name="Devos D.P."/>
            <person name="Kaster A.-K."/>
            <person name="Ovreas L."/>
            <person name="Rohde M."/>
            <person name="Galperin M.Y."/>
            <person name="Jogler C."/>
        </authorList>
    </citation>
    <scope>NUCLEOTIDE SEQUENCE [LARGE SCALE GENOMIC DNA]</scope>
    <source>
        <strain evidence="2 3">ETA_A1</strain>
    </source>
</reference>
<dbReference type="EMBL" id="CP036273">
    <property type="protein sequence ID" value="QDU19638.1"/>
    <property type="molecule type" value="Genomic_DNA"/>
</dbReference>
<evidence type="ECO:0000313" key="3">
    <source>
        <dbReference type="Proteomes" id="UP000319576"/>
    </source>
</evidence>
<feature type="transmembrane region" description="Helical" evidence="1">
    <location>
        <begin position="139"/>
        <end position="157"/>
    </location>
</feature>
<protein>
    <recommendedName>
        <fullName evidence="4">Metal-dependent hydrolase</fullName>
    </recommendedName>
</protein>
<gene>
    <name evidence="2" type="ORF">ETAA1_15680</name>
</gene>
<evidence type="ECO:0008006" key="4">
    <source>
        <dbReference type="Google" id="ProtNLM"/>
    </source>
</evidence>
<organism evidence="2 3">
    <name type="scientific">Urbifossiella limnaea</name>
    <dbReference type="NCBI Taxonomy" id="2528023"/>
    <lineage>
        <taxon>Bacteria</taxon>
        <taxon>Pseudomonadati</taxon>
        <taxon>Planctomycetota</taxon>
        <taxon>Planctomycetia</taxon>
        <taxon>Gemmatales</taxon>
        <taxon>Gemmataceae</taxon>
        <taxon>Urbifossiella</taxon>
    </lineage>
</organism>
<dbReference type="InterPro" id="IPR007404">
    <property type="entry name" value="YdjM-like"/>
</dbReference>
<dbReference type="KEGG" id="uli:ETAA1_15680"/>
<keyword evidence="1" id="KW-0812">Transmembrane</keyword>
<keyword evidence="3" id="KW-1185">Reference proteome</keyword>
<dbReference type="AlphaFoldDB" id="A0A517XQ65"/>
<keyword evidence="1" id="KW-0472">Membrane</keyword>
<feature type="transmembrane region" description="Helical" evidence="1">
    <location>
        <begin position="113"/>
        <end position="132"/>
    </location>
</feature>
<dbReference type="Proteomes" id="UP000319576">
    <property type="component" value="Chromosome"/>
</dbReference>
<dbReference type="Pfam" id="PF04307">
    <property type="entry name" value="YdjM"/>
    <property type="match status" value="1"/>
</dbReference>
<feature type="transmembrane region" description="Helical" evidence="1">
    <location>
        <begin position="187"/>
        <end position="206"/>
    </location>
</feature>
<sequence>MADFRTHITVSTILGVGVGAAAVQPFGFPTETAILAAALTAVGGMLPDLDSDSGVPVRELFSLAAVMAPLVMIPRLIQMGLTREGVLASMVFGYVLIRYWVRAVFKRLTVHRGMFHSVPAMLVSGLVVYLGYHSDHRPTRLLFGFGVMAGFLSHLVLDELYSVNLSGLRVKLNKFAGSAVKLFSPSLPGTATCYAVLGALLYLAYLDFTQLQASSEGVGR</sequence>
<evidence type="ECO:0000313" key="2">
    <source>
        <dbReference type="EMBL" id="QDU19638.1"/>
    </source>
</evidence>
<accession>A0A517XQ65</accession>
<feature type="transmembrane region" description="Helical" evidence="1">
    <location>
        <begin position="84"/>
        <end position="101"/>
    </location>
</feature>
<evidence type="ECO:0000256" key="1">
    <source>
        <dbReference type="SAM" id="Phobius"/>
    </source>
</evidence>
<feature type="transmembrane region" description="Helical" evidence="1">
    <location>
        <begin position="60"/>
        <end position="77"/>
    </location>
</feature>
<proteinExistence type="predicted"/>
<name>A0A517XQ65_9BACT</name>